<name>A0ABM8YLQ0_9BACI</name>
<sequence>MIVDWITGILISIVGSAIFLGMTWLASSFYKRTKYWKNVDKSNKEILKILIQTLSEGIYPNQKILESIIQSTAVIYKIRVKDLKNVEELINDMIKEVFESNFISYKDKNEISIKLVELKETYVADSYSVNIEPEQEKGKNNAFNQIVKLGVMSLIVYGSLAYYLFSGIIRIEGLGSKDATTMLATAVFIVSAIYVLLVWKVSRKGDKKTI</sequence>
<keyword evidence="1" id="KW-1133">Transmembrane helix</keyword>
<dbReference type="EMBL" id="CAKJTJ010000006">
    <property type="protein sequence ID" value="CAG9620864.1"/>
    <property type="molecule type" value="Genomic_DNA"/>
</dbReference>
<comment type="caution">
    <text evidence="2">The sequence shown here is derived from an EMBL/GenBank/DDBJ whole genome shotgun (WGS) entry which is preliminary data.</text>
</comment>
<protein>
    <submittedName>
        <fullName evidence="2">Uncharacterized protein</fullName>
    </submittedName>
</protein>
<evidence type="ECO:0000313" key="2">
    <source>
        <dbReference type="EMBL" id="CAG9620864.1"/>
    </source>
</evidence>
<feature type="transmembrane region" description="Helical" evidence="1">
    <location>
        <begin position="146"/>
        <end position="169"/>
    </location>
</feature>
<dbReference type="Proteomes" id="UP000789833">
    <property type="component" value="Unassembled WGS sequence"/>
</dbReference>
<evidence type="ECO:0000313" key="3">
    <source>
        <dbReference type="Proteomes" id="UP000789833"/>
    </source>
</evidence>
<accession>A0ABM8YLQ0</accession>
<proteinExistence type="predicted"/>
<keyword evidence="1" id="KW-0812">Transmembrane</keyword>
<keyword evidence="3" id="KW-1185">Reference proteome</keyword>
<dbReference type="RefSeq" id="WP_230500770.1">
    <property type="nucleotide sequence ID" value="NZ_CAKJTJ010000006.1"/>
</dbReference>
<feature type="transmembrane region" description="Helical" evidence="1">
    <location>
        <begin position="181"/>
        <end position="199"/>
    </location>
</feature>
<evidence type="ECO:0000256" key="1">
    <source>
        <dbReference type="SAM" id="Phobius"/>
    </source>
</evidence>
<keyword evidence="1" id="KW-0472">Membrane</keyword>
<reference evidence="2 3" key="1">
    <citation type="submission" date="2021-10" db="EMBL/GenBank/DDBJ databases">
        <authorList>
            <person name="Criscuolo A."/>
        </authorList>
    </citation>
    <scope>NUCLEOTIDE SEQUENCE [LARGE SCALE GENOMIC DNA]</scope>
    <source>
        <strain evidence="3">CIP 111883</strain>
    </source>
</reference>
<gene>
    <name evidence="2" type="ORF">BACCIP111883_01635</name>
</gene>
<organism evidence="2 3">
    <name type="scientific">Sutcliffiella rhizosphaerae</name>
    <dbReference type="NCBI Taxonomy" id="2880967"/>
    <lineage>
        <taxon>Bacteria</taxon>
        <taxon>Bacillati</taxon>
        <taxon>Bacillota</taxon>
        <taxon>Bacilli</taxon>
        <taxon>Bacillales</taxon>
        <taxon>Bacillaceae</taxon>
        <taxon>Sutcliffiella</taxon>
    </lineage>
</organism>
<feature type="transmembrane region" description="Helical" evidence="1">
    <location>
        <begin position="6"/>
        <end position="27"/>
    </location>
</feature>